<dbReference type="InterPro" id="IPR015500">
    <property type="entry name" value="Peptidase_S8_subtilisin-rel"/>
</dbReference>
<evidence type="ECO:0000256" key="1">
    <source>
        <dbReference type="ARBA" id="ARBA00011073"/>
    </source>
</evidence>
<dbReference type="OrthoDB" id="10256524at2759"/>
<dbReference type="CDD" id="cd07489">
    <property type="entry name" value="Peptidases_S8_5"/>
    <property type="match status" value="1"/>
</dbReference>
<dbReference type="InterPro" id="IPR046450">
    <property type="entry name" value="PA_dom_sf"/>
</dbReference>
<evidence type="ECO:0000256" key="4">
    <source>
        <dbReference type="ARBA" id="ARBA00022670"/>
    </source>
</evidence>
<evidence type="ECO:0000313" key="14">
    <source>
        <dbReference type="EMBL" id="RCI05323.1"/>
    </source>
</evidence>
<evidence type="ECO:0000256" key="5">
    <source>
        <dbReference type="ARBA" id="ARBA00022729"/>
    </source>
</evidence>
<keyword evidence="6 9" id="KW-0378">Hydrolase</keyword>
<evidence type="ECO:0000259" key="13">
    <source>
        <dbReference type="Pfam" id="PF06280"/>
    </source>
</evidence>
<keyword evidence="15" id="KW-1185">Reference proteome</keyword>
<evidence type="ECO:0000313" key="15">
    <source>
        <dbReference type="Proteomes" id="UP000253551"/>
    </source>
</evidence>
<dbReference type="Gene3D" id="3.40.50.200">
    <property type="entry name" value="Peptidase S8/S53 domain"/>
    <property type="match status" value="1"/>
</dbReference>
<dbReference type="InterPro" id="IPR050131">
    <property type="entry name" value="Peptidase_S8_subtilisin-like"/>
</dbReference>
<comment type="caution">
    <text evidence="14">The sequence shown here is derived from an EMBL/GenBank/DDBJ whole genome shotgun (WGS) entry which is preliminary data.</text>
</comment>
<dbReference type="SUPFAM" id="SSF52025">
    <property type="entry name" value="PA domain"/>
    <property type="match status" value="1"/>
</dbReference>
<evidence type="ECO:0000256" key="8">
    <source>
        <dbReference type="PIRSR" id="PIRSR615500-1"/>
    </source>
</evidence>
<evidence type="ECO:0000256" key="2">
    <source>
        <dbReference type="ARBA" id="ARBA00022512"/>
    </source>
</evidence>
<feature type="domain" description="Peptidase S8/S53" evidence="11">
    <location>
        <begin position="121"/>
        <end position="526"/>
    </location>
</feature>
<evidence type="ECO:0000256" key="7">
    <source>
        <dbReference type="ARBA" id="ARBA00022825"/>
    </source>
</evidence>
<accession>A0A367KSZ3</accession>
<evidence type="ECO:0000256" key="10">
    <source>
        <dbReference type="RuleBase" id="RU003355"/>
    </source>
</evidence>
<dbReference type="Pfam" id="PF02225">
    <property type="entry name" value="PA"/>
    <property type="match status" value="1"/>
</dbReference>
<organism evidence="14 15">
    <name type="scientific">Rhizopus stolonifer</name>
    <name type="common">Rhizopus nigricans</name>
    <dbReference type="NCBI Taxonomy" id="4846"/>
    <lineage>
        <taxon>Eukaryota</taxon>
        <taxon>Fungi</taxon>
        <taxon>Fungi incertae sedis</taxon>
        <taxon>Mucoromycota</taxon>
        <taxon>Mucoromycotina</taxon>
        <taxon>Mucoromycetes</taxon>
        <taxon>Mucorales</taxon>
        <taxon>Mucorineae</taxon>
        <taxon>Rhizopodaceae</taxon>
        <taxon>Rhizopus</taxon>
    </lineage>
</organism>
<dbReference type="InterPro" id="IPR000209">
    <property type="entry name" value="Peptidase_S8/S53_dom"/>
</dbReference>
<dbReference type="GO" id="GO:0016020">
    <property type="term" value="C:membrane"/>
    <property type="evidence" value="ECO:0007669"/>
    <property type="project" value="InterPro"/>
</dbReference>
<evidence type="ECO:0000256" key="9">
    <source>
        <dbReference type="PROSITE-ProRule" id="PRU01240"/>
    </source>
</evidence>
<dbReference type="InterPro" id="IPR023827">
    <property type="entry name" value="Peptidase_S8_Asp-AS"/>
</dbReference>
<gene>
    <name evidence="14" type="ORF">CU098_012981</name>
</gene>
<dbReference type="PROSITE" id="PS51892">
    <property type="entry name" value="SUBTILASE"/>
    <property type="match status" value="1"/>
</dbReference>
<evidence type="ECO:0000259" key="11">
    <source>
        <dbReference type="Pfam" id="PF00082"/>
    </source>
</evidence>
<keyword evidence="2" id="KW-0134">Cell wall</keyword>
<dbReference type="GO" id="GO:0006508">
    <property type="term" value="P:proteolysis"/>
    <property type="evidence" value="ECO:0007669"/>
    <property type="project" value="UniProtKB-KW"/>
</dbReference>
<dbReference type="PANTHER" id="PTHR43806:SF66">
    <property type="entry name" value="SERIN ENDOPEPTIDASE"/>
    <property type="match status" value="1"/>
</dbReference>
<evidence type="ECO:0000259" key="12">
    <source>
        <dbReference type="Pfam" id="PF02225"/>
    </source>
</evidence>
<keyword evidence="5" id="KW-0732">Signal</keyword>
<protein>
    <submittedName>
        <fullName evidence="14">Uncharacterized protein</fullName>
    </submittedName>
</protein>
<name>A0A367KSZ3_RHIST</name>
<reference evidence="14 15" key="1">
    <citation type="journal article" date="2018" name="G3 (Bethesda)">
        <title>Phylogenetic and Phylogenomic Definition of Rhizopus Species.</title>
        <authorList>
            <person name="Gryganskyi A.P."/>
            <person name="Golan J."/>
            <person name="Dolatabadi S."/>
            <person name="Mondo S."/>
            <person name="Robb S."/>
            <person name="Idnurm A."/>
            <person name="Muszewska A."/>
            <person name="Steczkiewicz K."/>
            <person name="Masonjones S."/>
            <person name="Liao H.L."/>
            <person name="Gajdeczka M.T."/>
            <person name="Anike F."/>
            <person name="Vuek A."/>
            <person name="Anishchenko I.M."/>
            <person name="Voigt K."/>
            <person name="de Hoog G.S."/>
            <person name="Smith M.E."/>
            <person name="Heitman J."/>
            <person name="Vilgalys R."/>
            <person name="Stajich J.E."/>
        </authorList>
    </citation>
    <scope>NUCLEOTIDE SEQUENCE [LARGE SCALE GENOMIC DNA]</scope>
    <source>
        <strain evidence="14 15">LSU 92-RS-03</strain>
    </source>
</reference>
<dbReference type="EMBL" id="PJQM01000417">
    <property type="protein sequence ID" value="RCI05323.1"/>
    <property type="molecule type" value="Genomic_DNA"/>
</dbReference>
<dbReference type="SUPFAM" id="SSF52743">
    <property type="entry name" value="Subtilisin-like"/>
    <property type="match status" value="1"/>
</dbReference>
<evidence type="ECO:0000256" key="3">
    <source>
        <dbReference type="ARBA" id="ARBA00022525"/>
    </source>
</evidence>
<evidence type="ECO:0000256" key="6">
    <source>
        <dbReference type="ARBA" id="ARBA00022801"/>
    </source>
</evidence>
<dbReference type="InterPro" id="IPR034187">
    <property type="entry name" value="Peptidases_S8_5"/>
</dbReference>
<dbReference type="PROSITE" id="PS00138">
    <property type="entry name" value="SUBTILASE_SER"/>
    <property type="match status" value="1"/>
</dbReference>
<sequence>MSLVSASFVPNVYLIEFEKSPISRRHVKRSNLYDRLNALDIQFNVRHEYDLIHAVSIEFKTIGDSRLFFENTMDIKRVWPVSTVTKPKVFETKNGTTAASLFSFYDKTGINKIRKKLGLTGKGIKIGIIDTGVDYTHPALGGCFGPNCRVAYGYDFVGDAYTGDNLPIPDDDPQDTCNGHGTHVAGIIGAKDLEQKFTGVAPEVTMGAYRIFGCTGGSSTDIIMKAMELAYLDGMDIINLSLGDIGWPESPASLLADELSLRGMIVCAAAGNEGDRGIFEVGSPSLGKHAFSVASIDNEYMLSHILKAGKLTFSYLTASGKTFSKPSTLMVTASNVFLKENDACDPIETDLRNAIVLIGRGGCLFTQKVLNAQNAGASGVIIYNNVPGQLTPSAPEGNITVELGGVTQEDGRKLFEYLQTSSRVKFLKKDQSFKVPTAGVISSFSSWGLGPDLSMKPDISAPGGQIYSTYPVSLGSYATLSGTSMASPFVAGTVALLQQARGGHRSIDVNELRMILLNNGHPITALGSKELESVARQGAGIIDAYQALSSDTMVTPEQIQLNDPNHGAKNNEYFLTIKNNGRLDSEYKITHQASTTAQGLENNKVLKKPISIASQDVGADVEIQDSVVYVEANDEKTICVRIIPPENAEQPSIYSGYIMISKNDDDVKYIPYAGLTTSFSDMPVLVSNETMPRLLNPRVNVLSPAIISFQLAESSPLVTITAVDAINPDKSYGLIPDGYLTYVGRSVFDDPNDVYLISWHGDVVDSPEQATVGTLRQSKIQIDGIYRDSSTPLTSEDEFVLGKRLPKGKYKLKLIALHPLGDASKQEDFDTWLSPEIIID</sequence>
<dbReference type="Proteomes" id="UP000253551">
    <property type="component" value="Unassembled WGS sequence"/>
</dbReference>
<dbReference type="PROSITE" id="PS00136">
    <property type="entry name" value="SUBTILASE_ASP"/>
    <property type="match status" value="1"/>
</dbReference>
<dbReference type="InterPro" id="IPR036852">
    <property type="entry name" value="Peptidase_S8/S53_dom_sf"/>
</dbReference>
<dbReference type="AlphaFoldDB" id="A0A367KSZ3"/>
<dbReference type="PANTHER" id="PTHR43806">
    <property type="entry name" value="PEPTIDASE S8"/>
    <property type="match status" value="1"/>
</dbReference>
<dbReference type="InterPro" id="IPR003137">
    <property type="entry name" value="PA_domain"/>
</dbReference>
<dbReference type="PRINTS" id="PR00723">
    <property type="entry name" value="SUBTILISIN"/>
</dbReference>
<dbReference type="InterPro" id="IPR022398">
    <property type="entry name" value="Peptidase_S8_His-AS"/>
</dbReference>
<dbReference type="Pfam" id="PF06280">
    <property type="entry name" value="fn3_5"/>
    <property type="match status" value="1"/>
</dbReference>
<keyword evidence="7 9" id="KW-0720">Serine protease</keyword>
<keyword evidence="3" id="KW-0964">Secreted</keyword>
<comment type="similarity">
    <text evidence="1 9 10">Belongs to the peptidase S8 family.</text>
</comment>
<feature type="active site" description="Charge relay system" evidence="8 9">
    <location>
        <position position="484"/>
    </location>
</feature>
<dbReference type="PROSITE" id="PS00137">
    <property type="entry name" value="SUBTILASE_HIS"/>
    <property type="match status" value="1"/>
</dbReference>
<dbReference type="InterPro" id="IPR010435">
    <property type="entry name" value="C5a/SBT2-like_Fn3"/>
</dbReference>
<dbReference type="STRING" id="4846.A0A367KSZ3"/>
<keyword evidence="4 9" id="KW-0645">Protease</keyword>
<dbReference type="Pfam" id="PF00082">
    <property type="entry name" value="Peptidase_S8"/>
    <property type="match status" value="1"/>
</dbReference>
<feature type="domain" description="C5a peptidase/Subtilisin-like protease SBT2-like Fn3-like" evidence="13">
    <location>
        <begin position="573"/>
        <end position="672"/>
    </location>
</feature>
<dbReference type="InterPro" id="IPR023828">
    <property type="entry name" value="Peptidase_S8_Ser-AS"/>
</dbReference>
<dbReference type="GO" id="GO:0005615">
    <property type="term" value="C:extracellular space"/>
    <property type="evidence" value="ECO:0007669"/>
    <property type="project" value="TreeGrafter"/>
</dbReference>
<feature type="active site" description="Charge relay system" evidence="8 9">
    <location>
        <position position="180"/>
    </location>
</feature>
<feature type="domain" description="PA" evidence="12">
    <location>
        <begin position="336"/>
        <end position="414"/>
    </location>
</feature>
<dbReference type="GO" id="GO:0004252">
    <property type="term" value="F:serine-type endopeptidase activity"/>
    <property type="evidence" value="ECO:0007669"/>
    <property type="project" value="UniProtKB-UniRule"/>
</dbReference>
<dbReference type="Gene3D" id="3.50.30.30">
    <property type="match status" value="1"/>
</dbReference>
<feature type="active site" description="Charge relay system" evidence="8 9">
    <location>
        <position position="130"/>
    </location>
</feature>
<proteinExistence type="inferred from homology"/>